<dbReference type="OrthoDB" id="5572457at2"/>
<proteinExistence type="predicted"/>
<gene>
    <name evidence="2" type="ORF">A1355_13420</name>
</gene>
<dbReference type="EMBL" id="LUUK01000209">
    <property type="protein sequence ID" value="OAI13500.1"/>
    <property type="molecule type" value="Genomic_DNA"/>
</dbReference>
<name>A0A177N8S9_9GAMM</name>
<sequence length="158" mass="16761">MRFRLLSKPAGPSLDAQISHAERQLAERRRSIKTDGAVLLSSLRKQMTAPASLLLAGGIGFVAGELSHCPAPPSSAPSSGRLGQREPHSRTTLSAALSLLLSAHALYKALPIAWLAKHLHSSRIRTSAALRRARRSMPPTAPDKLASSGSSDPTPPRP</sequence>
<feature type="region of interest" description="Disordered" evidence="1">
    <location>
        <begin position="130"/>
        <end position="158"/>
    </location>
</feature>
<evidence type="ECO:0000256" key="1">
    <source>
        <dbReference type="SAM" id="MobiDB-lite"/>
    </source>
</evidence>
<protein>
    <submittedName>
        <fullName evidence="2">Uncharacterized protein</fullName>
    </submittedName>
</protein>
<dbReference type="Proteomes" id="UP000077628">
    <property type="component" value="Unassembled WGS sequence"/>
</dbReference>
<organism evidence="2 3">
    <name type="scientific">Methylomonas koyamae</name>
    <dbReference type="NCBI Taxonomy" id="702114"/>
    <lineage>
        <taxon>Bacteria</taxon>
        <taxon>Pseudomonadati</taxon>
        <taxon>Pseudomonadota</taxon>
        <taxon>Gammaproteobacteria</taxon>
        <taxon>Methylococcales</taxon>
        <taxon>Methylococcaceae</taxon>
        <taxon>Methylomonas</taxon>
    </lineage>
</organism>
<feature type="region of interest" description="Disordered" evidence="1">
    <location>
        <begin position="69"/>
        <end position="89"/>
    </location>
</feature>
<dbReference type="STRING" id="702114.A1355_13420"/>
<evidence type="ECO:0000313" key="2">
    <source>
        <dbReference type="EMBL" id="OAI13500.1"/>
    </source>
</evidence>
<comment type="caution">
    <text evidence="2">The sequence shown here is derived from an EMBL/GenBank/DDBJ whole genome shotgun (WGS) entry which is preliminary data.</text>
</comment>
<evidence type="ECO:0000313" key="3">
    <source>
        <dbReference type="Proteomes" id="UP000077628"/>
    </source>
</evidence>
<keyword evidence="3" id="KW-1185">Reference proteome</keyword>
<accession>A0A177N8S9</accession>
<dbReference type="AlphaFoldDB" id="A0A177N8S9"/>
<reference evidence="3" key="1">
    <citation type="submission" date="2016-03" db="EMBL/GenBank/DDBJ databases">
        <authorList>
            <person name="Heylen K."/>
            <person name="De Vos P."/>
            <person name="Vekeman B."/>
        </authorList>
    </citation>
    <scope>NUCLEOTIDE SEQUENCE [LARGE SCALE GENOMIC DNA]</scope>
    <source>
        <strain evidence="3">R-45383</strain>
    </source>
</reference>
<dbReference type="RefSeq" id="WP_064031215.1">
    <property type="nucleotide sequence ID" value="NZ_LUUK01000209.1"/>
</dbReference>